<gene>
    <name evidence="2" type="ORF">C2E20_6920</name>
</gene>
<dbReference type="OrthoDB" id="10421114at2759"/>
<dbReference type="AlphaFoldDB" id="A0A2P6V6G8"/>
<organism evidence="2 3">
    <name type="scientific">Micractinium conductrix</name>
    <dbReference type="NCBI Taxonomy" id="554055"/>
    <lineage>
        <taxon>Eukaryota</taxon>
        <taxon>Viridiplantae</taxon>
        <taxon>Chlorophyta</taxon>
        <taxon>core chlorophytes</taxon>
        <taxon>Trebouxiophyceae</taxon>
        <taxon>Chlorellales</taxon>
        <taxon>Chlorellaceae</taxon>
        <taxon>Chlorella clade</taxon>
        <taxon>Micractinium</taxon>
    </lineage>
</organism>
<evidence type="ECO:0000313" key="2">
    <source>
        <dbReference type="EMBL" id="PSC69682.1"/>
    </source>
</evidence>
<evidence type="ECO:0000313" key="3">
    <source>
        <dbReference type="Proteomes" id="UP000239649"/>
    </source>
</evidence>
<accession>A0A2P6V6G8</accession>
<dbReference type="EMBL" id="LHPF02000025">
    <property type="protein sequence ID" value="PSC69682.1"/>
    <property type="molecule type" value="Genomic_DNA"/>
</dbReference>
<proteinExistence type="predicted"/>
<name>A0A2P6V6G8_9CHLO</name>
<feature type="region of interest" description="Disordered" evidence="1">
    <location>
        <begin position="142"/>
        <end position="162"/>
    </location>
</feature>
<dbReference type="Proteomes" id="UP000239649">
    <property type="component" value="Unassembled WGS sequence"/>
</dbReference>
<evidence type="ECO:0000256" key="1">
    <source>
        <dbReference type="SAM" id="MobiDB-lite"/>
    </source>
</evidence>
<reference evidence="2 3" key="1">
    <citation type="journal article" date="2018" name="Plant J.">
        <title>Genome sequences of Chlorella sorokiniana UTEX 1602 and Micractinium conductrix SAG 241.80: implications to maltose excretion by a green alga.</title>
        <authorList>
            <person name="Arriola M.B."/>
            <person name="Velmurugan N."/>
            <person name="Zhang Y."/>
            <person name="Plunkett M.H."/>
            <person name="Hondzo H."/>
            <person name="Barney B.M."/>
        </authorList>
    </citation>
    <scope>NUCLEOTIDE SEQUENCE [LARGE SCALE GENOMIC DNA]</scope>
    <source>
        <strain evidence="2 3">SAG 241.80</strain>
    </source>
</reference>
<comment type="caution">
    <text evidence="2">The sequence shown here is derived from an EMBL/GenBank/DDBJ whole genome shotgun (WGS) entry which is preliminary data.</text>
</comment>
<keyword evidence="3" id="KW-1185">Reference proteome</keyword>
<protein>
    <submittedName>
        <fullName evidence="2">Family inverse autotransporter domain-containing</fullName>
    </submittedName>
</protein>
<sequence>MTILQVTLHHASLEAARCCRVQAVAEVEPQHEPRRCWTSPAYMQISGESGGTVQWNEDLAFVVEHSGRTQHLKLVLYRPAAEGEAGSGAGQLEYVAAGSLGLDRLLEEGQGGGGEGGGDGSVRQHRVSVPVVDEVGKHAGEVSCTLRITPPPPQRPEAAAHH</sequence>